<comment type="caution">
    <text evidence="2">The sequence shown here is derived from an EMBL/GenBank/DDBJ whole genome shotgun (WGS) entry which is preliminary data.</text>
</comment>
<organism evidence="2 3">
    <name type="scientific">Ktedonospora formicarum</name>
    <dbReference type="NCBI Taxonomy" id="2778364"/>
    <lineage>
        <taxon>Bacteria</taxon>
        <taxon>Bacillati</taxon>
        <taxon>Chloroflexota</taxon>
        <taxon>Ktedonobacteria</taxon>
        <taxon>Ktedonobacterales</taxon>
        <taxon>Ktedonobacteraceae</taxon>
        <taxon>Ktedonospora</taxon>
    </lineage>
</organism>
<accession>A0A8J3IC43</accession>
<evidence type="ECO:0000256" key="1">
    <source>
        <dbReference type="SAM" id="MobiDB-lite"/>
    </source>
</evidence>
<reference evidence="2" key="1">
    <citation type="submission" date="2020-10" db="EMBL/GenBank/DDBJ databases">
        <title>Taxonomic study of unclassified bacteria belonging to the class Ktedonobacteria.</title>
        <authorList>
            <person name="Yabe S."/>
            <person name="Wang C.M."/>
            <person name="Zheng Y."/>
            <person name="Sakai Y."/>
            <person name="Cavaletti L."/>
            <person name="Monciardini P."/>
            <person name="Donadio S."/>
        </authorList>
    </citation>
    <scope>NUCLEOTIDE SEQUENCE</scope>
    <source>
        <strain evidence="2">SOSP1-1</strain>
    </source>
</reference>
<feature type="compositionally biased region" description="Basic and acidic residues" evidence="1">
    <location>
        <begin position="48"/>
        <end position="77"/>
    </location>
</feature>
<feature type="region of interest" description="Disordered" evidence="1">
    <location>
        <begin position="45"/>
        <end position="77"/>
    </location>
</feature>
<sequence>MKEPSCKRQESNTCYEESSAKELDVKPKPSTCLKVAKALNTKNVVRSEASKKGDKSDKSIKDHFEAEVNDKRSSEMRASHKGKSSCLFVAEKYIIRALLVSMS</sequence>
<evidence type="ECO:0000313" key="2">
    <source>
        <dbReference type="EMBL" id="GHO51271.1"/>
    </source>
</evidence>
<keyword evidence="3" id="KW-1185">Reference proteome</keyword>
<proteinExistence type="predicted"/>
<name>A0A8J3IC43_9CHLR</name>
<dbReference type="Proteomes" id="UP000612362">
    <property type="component" value="Unassembled WGS sequence"/>
</dbReference>
<gene>
    <name evidence="2" type="ORF">KSX_94340</name>
</gene>
<protein>
    <submittedName>
        <fullName evidence="2">Uncharacterized protein</fullName>
    </submittedName>
</protein>
<dbReference type="EMBL" id="BNJF01000011">
    <property type="protein sequence ID" value="GHO51271.1"/>
    <property type="molecule type" value="Genomic_DNA"/>
</dbReference>
<dbReference type="AlphaFoldDB" id="A0A8J3IC43"/>
<evidence type="ECO:0000313" key="3">
    <source>
        <dbReference type="Proteomes" id="UP000612362"/>
    </source>
</evidence>